<organism evidence="7 8">
    <name type="scientific">Dacryopinax primogenitus (strain DJM 731)</name>
    <name type="common">Brown rot fungus</name>
    <dbReference type="NCBI Taxonomy" id="1858805"/>
    <lineage>
        <taxon>Eukaryota</taxon>
        <taxon>Fungi</taxon>
        <taxon>Dikarya</taxon>
        <taxon>Basidiomycota</taxon>
        <taxon>Agaricomycotina</taxon>
        <taxon>Dacrymycetes</taxon>
        <taxon>Dacrymycetales</taxon>
        <taxon>Dacrymycetaceae</taxon>
        <taxon>Dacryopinax</taxon>
    </lineage>
</organism>
<evidence type="ECO:0000256" key="3">
    <source>
        <dbReference type="ARBA" id="ARBA00022833"/>
    </source>
</evidence>
<evidence type="ECO:0000256" key="1">
    <source>
        <dbReference type="ARBA" id="ARBA00022723"/>
    </source>
</evidence>
<evidence type="ECO:0000313" key="7">
    <source>
        <dbReference type="EMBL" id="EJU01438.1"/>
    </source>
</evidence>
<dbReference type="OMA" id="RERTAAC"/>
<dbReference type="PROSITE" id="PS50089">
    <property type="entry name" value="ZF_RING_2"/>
    <property type="match status" value="1"/>
</dbReference>
<feature type="region of interest" description="Disordered" evidence="5">
    <location>
        <begin position="26"/>
        <end position="58"/>
    </location>
</feature>
<gene>
    <name evidence="7" type="ORF">DACRYDRAFT_107988</name>
</gene>
<dbReference type="GO" id="GO:0140082">
    <property type="term" value="F:SUMO-ubiquitin ligase activity"/>
    <property type="evidence" value="ECO:0007669"/>
    <property type="project" value="TreeGrafter"/>
</dbReference>
<dbReference type="Proteomes" id="UP000030653">
    <property type="component" value="Unassembled WGS sequence"/>
</dbReference>
<evidence type="ECO:0000256" key="4">
    <source>
        <dbReference type="PROSITE-ProRule" id="PRU00175"/>
    </source>
</evidence>
<sequence length="376" mass="39920">MANSPRIPVPQVEVIEIINSSPMSLALSTAARRRTRSRSPSERRSPEAPPSGAEVLSEDVIDIDDLVDESVEIVESSGHLKRRRTQPPQVPPTAESRTVARAVSPAGSTPEPPGGWRTRRHPIIARSPPPAPRTGPSQSSHVSNDIIILPTPPSGRTLRSSARRSSASIGGLALPAGGVRGVDLDPNFYLPPDPPHIPSHRNRRTARPQTPQAGPSNTRKRKQPPRRAPPVVSLPDKDVFIAAEVKAPSRGPSPITPLSSPAQPGSPTHSGSSGTTIPAAPPTPPPLQPLTSYTCPICFSPPAHATITPCGHLMCGECLYNSVKANLERAMQAPPGDAHPQCPVCRANLHLRGTRFDGGGKNCAVGMWALEEIELR</sequence>
<accession>M5GBP7</accession>
<evidence type="ECO:0000256" key="2">
    <source>
        <dbReference type="ARBA" id="ARBA00022771"/>
    </source>
</evidence>
<dbReference type="GO" id="GO:0061630">
    <property type="term" value="F:ubiquitin protein ligase activity"/>
    <property type="evidence" value="ECO:0007669"/>
    <property type="project" value="InterPro"/>
</dbReference>
<dbReference type="GO" id="GO:0032183">
    <property type="term" value="F:SUMO binding"/>
    <property type="evidence" value="ECO:0007669"/>
    <property type="project" value="TreeGrafter"/>
</dbReference>
<proteinExistence type="predicted"/>
<dbReference type="PANTHER" id="PTHR47094:SF1">
    <property type="entry name" value="RING-TYPE E3 UBIQUITIN TRANSFERASE"/>
    <property type="match status" value="1"/>
</dbReference>
<dbReference type="SUPFAM" id="SSF57850">
    <property type="entry name" value="RING/U-box"/>
    <property type="match status" value="1"/>
</dbReference>
<dbReference type="PROSITE" id="PS00518">
    <property type="entry name" value="ZF_RING_1"/>
    <property type="match status" value="1"/>
</dbReference>
<dbReference type="PANTHER" id="PTHR47094">
    <property type="entry name" value="ELFLESS, ISOFORM B"/>
    <property type="match status" value="1"/>
</dbReference>
<dbReference type="RefSeq" id="XP_040628335.1">
    <property type="nucleotide sequence ID" value="XM_040768569.1"/>
</dbReference>
<feature type="region of interest" description="Disordered" evidence="5">
    <location>
        <begin position="74"/>
        <end position="163"/>
    </location>
</feature>
<dbReference type="InterPro" id="IPR013083">
    <property type="entry name" value="Znf_RING/FYVE/PHD"/>
</dbReference>
<keyword evidence="1" id="KW-0479">Metal-binding</keyword>
<protein>
    <recommendedName>
        <fullName evidence="6">RING-type domain-containing protein</fullName>
    </recommendedName>
</protein>
<evidence type="ECO:0000256" key="5">
    <source>
        <dbReference type="SAM" id="MobiDB-lite"/>
    </source>
</evidence>
<feature type="compositionally biased region" description="Polar residues" evidence="5">
    <location>
        <begin position="207"/>
        <end position="217"/>
    </location>
</feature>
<dbReference type="InterPro" id="IPR017907">
    <property type="entry name" value="Znf_RING_CS"/>
</dbReference>
<feature type="region of interest" description="Disordered" evidence="5">
    <location>
        <begin position="185"/>
        <end position="285"/>
    </location>
</feature>
<dbReference type="OrthoDB" id="3367032at2759"/>
<reference evidence="7 8" key="1">
    <citation type="journal article" date="2012" name="Science">
        <title>The Paleozoic origin of enzymatic lignin decomposition reconstructed from 31 fungal genomes.</title>
        <authorList>
            <person name="Floudas D."/>
            <person name="Binder M."/>
            <person name="Riley R."/>
            <person name="Barry K."/>
            <person name="Blanchette R.A."/>
            <person name="Henrissat B."/>
            <person name="Martinez A.T."/>
            <person name="Otillar R."/>
            <person name="Spatafora J.W."/>
            <person name="Yadav J.S."/>
            <person name="Aerts A."/>
            <person name="Benoit I."/>
            <person name="Boyd A."/>
            <person name="Carlson A."/>
            <person name="Copeland A."/>
            <person name="Coutinho P.M."/>
            <person name="de Vries R.P."/>
            <person name="Ferreira P."/>
            <person name="Findley K."/>
            <person name="Foster B."/>
            <person name="Gaskell J."/>
            <person name="Glotzer D."/>
            <person name="Gorecki P."/>
            <person name="Heitman J."/>
            <person name="Hesse C."/>
            <person name="Hori C."/>
            <person name="Igarashi K."/>
            <person name="Jurgens J.A."/>
            <person name="Kallen N."/>
            <person name="Kersten P."/>
            <person name="Kohler A."/>
            <person name="Kuees U."/>
            <person name="Kumar T.K.A."/>
            <person name="Kuo A."/>
            <person name="LaButti K."/>
            <person name="Larrondo L.F."/>
            <person name="Lindquist E."/>
            <person name="Ling A."/>
            <person name="Lombard V."/>
            <person name="Lucas S."/>
            <person name="Lundell T."/>
            <person name="Martin R."/>
            <person name="McLaughlin D.J."/>
            <person name="Morgenstern I."/>
            <person name="Morin E."/>
            <person name="Murat C."/>
            <person name="Nagy L.G."/>
            <person name="Nolan M."/>
            <person name="Ohm R.A."/>
            <person name="Patyshakuliyeva A."/>
            <person name="Rokas A."/>
            <person name="Ruiz-Duenas F.J."/>
            <person name="Sabat G."/>
            <person name="Salamov A."/>
            <person name="Samejima M."/>
            <person name="Schmutz J."/>
            <person name="Slot J.C."/>
            <person name="St John F."/>
            <person name="Stenlid J."/>
            <person name="Sun H."/>
            <person name="Sun S."/>
            <person name="Syed K."/>
            <person name="Tsang A."/>
            <person name="Wiebenga A."/>
            <person name="Young D."/>
            <person name="Pisabarro A."/>
            <person name="Eastwood D.C."/>
            <person name="Martin F."/>
            <person name="Cullen D."/>
            <person name="Grigoriev I.V."/>
            <person name="Hibbett D.S."/>
        </authorList>
    </citation>
    <scope>NUCLEOTIDE SEQUENCE [LARGE SCALE GENOMIC DNA]</scope>
    <source>
        <strain evidence="7 8">DJM-731 SS1</strain>
    </source>
</reference>
<dbReference type="EMBL" id="JH795864">
    <property type="protein sequence ID" value="EJU01438.1"/>
    <property type="molecule type" value="Genomic_DNA"/>
</dbReference>
<keyword evidence="3" id="KW-0862">Zinc</keyword>
<dbReference type="Gene3D" id="3.30.40.10">
    <property type="entry name" value="Zinc/RING finger domain, C3HC4 (zinc finger)"/>
    <property type="match status" value="1"/>
</dbReference>
<evidence type="ECO:0000259" key="6">
    <source>
        <dbReference type="PROSITE" id="PS50089"/>
    </source>
</evidence>
<evidence type="ECO:0000313" key="8">
    <source>
        <dbReference type="Proteomes" id="UP000030653"/>
    </source>
</evidence>
<keyword evidence="2 4" id="KW-0863">Zinc-finger</keyword>
<dbReference type="InterPro" id="IPR001841">
    <property type="entry name" value="Znf_RING"/>
</dbReference>
<dbReference type="STRING" id="1858805.M5GBP7"/>
<dbReference type="GO" id="GO:0016567">
    <property type="term" value="P:protein ubiquitination"/>
    <property type="evidence" value="ECO:0007669"/>
    <property type="project" value="UniProtKB-UniPathway"/>
</dbReference>
<feature type="domain" description="RING-type" evidence="6">
    <location>
        <begin position="295"/>
        <end position="346"/>
    </location>
</feature>
<dbReference type="GO" id="GO:0008270">
    <property type="term" value="F:zinc ion binding"/>
    <property type="evidence" value="ECO:0007669"/>
    <property type="project" value="UniProtKB-KW"/>
</dbReference>
<dbReference type="GO" id="GO:0033768">
    <property type="term" value="C:SUMO-targeted ubiquitin ligase complex"/>
    <property type="evidence" value="ECO:0007669"/>
    <property type="project" value="TreeGrafter"/>
</dbReference>
<name>M5GBP7_DACPD</name>
<keyword evidence="8" id="KW-1185">Reference proteome</keyword>
<dbReference type="InterPro" id="IPR049627">
    <property type="entry name" value="SLX8"/>
</dbReference>
<dbReference type="Pfam" id="PF00097">
    <property type="entry name" value="zf-C3HC4"/>
    <property type="match status" value="1"/>
</dbReference>
<dbReference type="UniPathway" id="UPA00143"/>
<dbReference type="SMART" id="SM00184">
    <property type="entry name" value="RING"/>
    <property type="match status" value="1"/>
</dbReference>
<dbReference type="GO" id="GO:0006511">
    <property type="term" value="P:ubiquitin-dependent protein catabolic process"/>
    <property type="evidence" value="ECO:0007669"/>
    <property type="project" value="TreeGrafter"/>
</dbReference>
<dbReference type="AlphaFoldDB" id="M5GBP7"/>
<feature type="compositionally biased region" description="Low complexity" evidence="5">
    <location>
        <begin position="265"/>
        <end position="278"/>
    </location>
</feature>
<dbReference type="GeneID" id="63683631"/>
<dbReference type="HOGENOM" id="CLU_735698_0_0_1"/>
<dbReference type="InterPro" id="IPR018957">
    <property type="entry name" value="Znf_C3HC4_RING-type"/>
</dbReference>